<evidence type="ECO:0000256" key="1">
    <source>
        <dbReference type="SAM" id="SignalP"/>
    </source>
</evidence>
<dbReference type="InterPro" id="IPR011628">
    <property type="entry name" value="Cleaved_adhesin"/>
</dbReference>
<dbReference type="STRING" id="742726.HMPREF9448_02306"/>
<proteinExistence type="predicted"/>
<dbReference type="HOGENOM" id="CLU_004284_0_0_10"/>
<feature type="signal peptide" evidence="1">
    <location>
        <begin position="1"/>
        <end position="22"/>
    </location>
</feature>
<feature type="chain" id="PRO_5003843097" description="Cleaved adhesin domain-containing protein" evidence="1">
    <location>
        <begin position="23"/>
        <end position="1500"/>
    </location>
</feature>
<accession>K0WUK2</accession>
<evidence type="ECO:0000313" key="4">
    <source>
        <dbReference type="Proteomes" id="UP000006044"/>
    </source>
</evidence>
<dbReference type="InterPro" id="IPR013783">
    <property type="entry name" value="Ig-like_fold"/>
</dbReference>
<dbReference type="EMBL" id="ADLE01000015">
    <property type="protein sequence ID" value="EJZ62952.1"/>
    <property type="molecule type" value="Genomic_DNA"/>
</dbReference>
<dbReference type="NCBIfam" id="NF038128">
    <property type="entry name" value="choice_anch_J"/>
    <property type="match status" value="2"/>
</dbReference>
<gene>
    <name evidence="3" type="ORF">HMPREF9448_02306</name>
</gene>
<protein>
    <recommendedName>
        <fullName evidence="2">Cleaved adhesin domain-containing protein</fullName>
    </recommendedName>
</protein>
<evidence type="ECO:0000259" key="2">
    <source>
        <dbReference type="Pfam" id="PF07675"/>
    </source>
</evidence>
<dbReference type="SUPFAM" id="SSF82171">
    <property type="entry name" value="DPP6 N-terminal domain-like"/>
    <property type="match status" value="1"/>
</dbReference>
<dbReference type="Pfam" id="PF07675">
    <property type="entry name" value="Cleaved_Adhesin"/>
    <property type="match status" value="1"/>
</dbReference>
<dbReference type="GeneID" id="77849504"/>
<sequence length="1500" mass="163204">MKKNLITFCFLLLLFVPFGTKAHLIAPRNASEKTTVIPASRISSPKGLTKVLENTVDGTTLYGNLIFAQSWGNDSSPMGIYKFNTTDNPKAELVYRSEAGPIGANGGATLVDAKYFYCITYTKLSGTTISNELICYDIESWTEVSRKAIPLTTISTDMTWNPADQKVYGAFYNTTKNGYVFGTLDLETGAVNKLSDITLQDDKGYPAGFVVIAANSIGEVYGISQMGDLYKFNTEDGSYSLIGATGYTPLYQQSGCFDFTTKQLYWAACNENSSGIYQVNTDTGEATLLGSFNDLEEFVGLYSLSPNADLEGPGSVTDIDIAFEGAALSGTITFKLPTTTVSGNKLSGDINYTVEIDDETLSSGTSTAGSLVELPITLSEGNHTLGITTHTIHGTGPAYKASFYVGTDTPATVTGITVNRESDNVTIAWEAVTKGQHGGYVDISLLTYNVIRKPDNKIIATRTTETTVTDTELPLILSEYTYEIIVSDGTRQSDPALSDGIMLGSYLEPPYNHSFKSMDSFDQYTIINANEDDKAWTATVNGAQLNYSRTLAADDWIVSPAMKLKAGFLYTLILKGRSSSATYKERFEVKYGTEATADALTNVIIEPNFFTTSKEETFQAVFSPQSDGTYYIGIHGISDKYMGSLYIYSIEITEPINALAPAATDEMNAVAAPEGALGATISATAPSKRADGSNLTTIAKAEIWNKTKERLVGSIDNPQPGSEVSITDTQAANGFNTYSIAFFNEAGKGYETECNAYIGIDIPTAVINPHVVQAGDKAVLTWEAPVTGINGGYIDPEKLTYQISQLQPMSVSTATEITGLTYTDESLNADSGQMLLSYQISAKSIAGEGEATPTNSILFGTPYPAPFTESWPEGKTENDPWAIDIVEKGYGDWSVTQTSFSTILGAQDGDDGWISFSGPGSYRLVSPKINVATLENPVLKIWVNNPDGLSEIHIQASVDLGTNWTTLLEINSADNNIWKCHAIDLSNYRNADFLQIGILGATEDWGAESVMIDNLRIFDQLANDLVLNGFTGPESVIGAKPADYSVKIYNDGTNEATDYKVCIYSGDKLIAEQNGKPIRSDAYETFDFVLSSPVNSTVFDLTAKIEFDGDLDTDNNSAALSVAVERPKYPTIDNLSAEDNDNSVSLTWSRPALSCIPDPATDDIESYEEWSIGGIDDSNRTGTIGDYTVYDNDGQTTAKINAWAPQYPNSEAKMAFQVMSTNSESLSQQLTFYGLTAHSGKQLFACWSTMGGAANDDYLILPELKDGNRSISFWARSIPFMYGGEGYDKFEIVYSTGNNDIDNFVILEGSETIVPDGLERDPENGYNKYSFELPDNAKYVAIHCISSGKIGLLIDDIEFIAANMPDETLILNGYNLYRNGELYKQLPATEGYTDTEIEKGNIYTYNVTAVFDKGESPYSNTVTVDRSQSGIDETSGNPIKVYAAGHTIVIENVDNRQAEIFKIDGSKIFDEIISYKDRIRVETGIYIVRIDGKSFKVIVR</sequence>
<evidence type="ECO:0000313" key="3">
    <source>
        <dbReference type="EMBL" id="EJZ62952.1"/>
    </source>
</evidence>
<comment type="caution">
    <text evidence="3">The sequence shown here is derived from an EMBL/GenBank/DDBJ whole genome shotgun (WGS) entry which is preliminary data.</text>
</comment>
<dbReference type="Gene3D" id="2.60.120.200">
    <property type="match status" value="2"/>
</dbReference>
<name>K0WUK2_9BACT</name>
<keyword evidence="4" id="KW-1185">Reference proteome</keyword>
<dbReference type="OrthoDB" id="1086190at2"/>
<feature type="domain" description="Cleaved adhesin" evidence="2">
    <location>
        <begin position="1233"/>
        <end position="1358"/>
    </location>
</feature>
<dbReference type="RefSeq" id="WP_008862696.1">
    <property type="nucleotide sequence ID" value="NZ_CAXSYG010000003.1"/>
</dbReference>
<keyword evidence="1" id="KW-0732">Signal</keyword>
<dbReference type="eggNOG" id="ENOG5033R3S">
    <property type="taxonomic scope" value="Bacteria"/>
</dbReference>
<reference evidence="3 4" key="1">
    <citation type="submission" date="2012-08" db="EMBL/GenBank/DDBJ databases">
        <title>The Genome Sequence of Barnesiella intestinihominis YIT 11860.</title>
        <authorList>
            <consortium name="The Broad Institute Genome Sequencing Platform"/>
            <person name="Earl A."/>
            <person name="Ward D."/>
            <person name="Feldgarden M."/>
            <person name="Gevers D."/>
            <person name="Morotomi M."/>
            <person name="Walker B."/>
            <person name="Young S.K."/>
            <person name="Zeng Q."/>
            <person name="Gargeya S."/>
            <person name="Fitzgerald M."/>
            <person name="Haas B."/>
            <person name="Abouelleil A."/>
            <person name="Alvarado L."/>
            <person name="Arachchi H.M."/>
            <person name="Berlin A.M."/>
            <person name="Chapman S.B."/>
            <person name="Goldberg J."/>
            <person name="Griggs A."/>
            <person name="Gujja S."/>
            <person name="Hansen M."/>
            <person name="Howarth C."/>
            <person name="Imamovic A."/>
            <person name="Larimer J."/>
            <person name="McCowen C."/>
            <person name="Montmayeur A."/>
            <person name="Murphy C."/>
            <person name="Neiman D."/>
            <person name="Pearson M."/>
            <person name="Priest M."/>
            <person name="Roberts A."/>
            <person name="Saif S."/>
            <person name="Shea T."/>
            <person name="Sisk P."/>
            <person name="Sykes S."/>
            <person name="Wortman J."/>
            <person name="Nusbaum C."/>
            <person name="Birren B."/>
        </authorList>
    </citation>
    <scope>NUCLEOTIDE SEQUENCE [LARGE SCALE GENOMIC DNA]</scope>
    <source>
        <strain evidence="3 4">YIT 11860</strain>
    </source>
</reference>
<organism evidence="3 4">
    <name type="scientific">Barnesiella intestinihominis YIT 11860</name>
    <dbReference type="NCBI Taxonomy" id="742726"/>
    <lineage>
        <taxon>Bacteria</taxon>
        <taxon>Pseudomonadati</taxon>
        <taxon>Bacteroidota</taxon>
        <taxon>Bacteroidia</taxon>
        <taxon>Bacteroidales</taxon>
        <taxon>Barnesiellaceae</taxon>
        <taxon>Barnesiella</taxon>
    </lineage>
</organism>
<dbReference type="Gene3D" id="2.60.40.10">
    <property type="entry name" value="Immunoglobulins"/>
    <property type="match status" value="3"/>
</dbReference>
<dbReference type="Proteomes" id="UP000006044">
    <property type="component" value="Unassembled WGS sequence"/>
</dbReference>